<dbReference type="InterPro" id="IPR000600">
    <property type="entry name" value="ROK"/>
</dbReference>
<gene>
    <name evidence="1" type="ORF">METZ01_LOCUS40520</name>
</gene>
<dbReference type="PANTHER" id="PTHR18964:SF149">
    <property type="entry name" value="BIFUNCTIONAL UDP-N-ACETYLGLUCOSAMINE 2-EPIMERASE_N-ACETYLMANNOSAMINE KINASE"/>
    <property type="match status" value="1"/>
</dbReference>
<proteinExistence type="predicted"/>
<evidence type="ECO:0000313" key="1">
    <source>
        <dbReference type="EMBL" id="SUZ87666.1"/>
    </source>
</evidence>
<sequence length="284" mass="30931">MIFGGIDIGGTTVKVGFVDKEGNILCRDLFHVENIKSYKNFLKRIFNSIKSLINNLENKYLIQGYGVGCPGRINVQEGRVLWCKGKLEYIENQLLGPDLEALLGKPVFCDNDVNSIVFGEAHFGKGKNAKIVVGLTFGAGIGGGIIINGNIIRGEHFTAGHFGYMSQDSSGRNHESGNSGAVEIHASHSGVIYKAKEAIQLGMKTSLEEIINANNFGFNNIYEESEKGDKVSIRLVQELESEMSILIANLIFAFDPSIILIGGGLLNAGKGVLTRVREKIIKRI</sequence>
<dbReference type="SUPFAM" id="SSF53067">
    <property type="entry name" value="Actin-like ATPase domain"/>
    <property type="match status" value="1"/>
</dbReference>
<organism evidence="1">
    <name type="scientific">marine metagenome</name>
    <dbReference type="NCBI Taxonomy" id="408172"/>
    <lineage>
        <taxon>unclassified sequences</taxon>
        <taxon>metagenomes</taxon>
        <taxon>ecological metagenomes</taxon>
    </lineage>
</organism>
<dbReference type="PANTHER" id="PTHR18964">
    <property type="entry name" value="ROK (REPRESSOR, ORF, KINASE) FAMILY"/>
    <property type="match status" value="1"/>
</dbReference>
<dbReference type="AlphaFoldDB" id="A0A381R7D4"/>
<evidence type="ECO:0008006" key="2">
    <source>
        <dbReference type="Google" id="ProtNLM"/>
    </source>
</evidence>
<reference evidence="1" key="1">
    <citation type="submission" date="2018-05" db="EMBL/GenBank/DDBJ databases">
        <authorList>
            <person name="Lanie J.A."/>
            <person name="Ng W.-L."/>
            <person name="Kazmierczak K.M."/>
            <person name="Andrzejewski T.M."/>
            <person name="Davidsen T.M."/>
            <person name="Wayne K.J."/>
            <person name="Tettelin H."/>
            <person name="Glass J.I."/>
            <person name="Rusch D."/>
            <person name="Podicherti R."/>
            <person name="Tsui H.-C.T."/>
            <person name="Winkler M.E."/>
        </authorList>
    </citation>
    <scope>NUCLEOTIDE SEQUENCE</scope>
</reference>
<feature type="non-terminal residue" evidence="1">
    <location>
        <position position="1"/>
    </location>
</feature>
<name>A0A381R7D4_9ZZZZ</name>
<dbReference type="Gene3D" id="3.30.420.40">
    <property type="match status" value="2"/>
</dbReference>
<dbReference type="EMBL" id="UINC01001735">
    <property type="protein sequence ID" value="SUZ87666.1"/>
    <property type="molecule type" value="Genomic_DNA"/>
</dbReference>
<feature type="non-terminal residue" evidence="1">
    <location>
        <position position="284"/>
    </location>
</feature>
<dbReference type="Pfam" id="PF00480">
    <property type="entry name" value="ROK"/>
    <property type="match status" value="1"/>
</dbReference>
<protein>
    <recommendedName>
        <fullName evidence="2">ROK family protein</fullName>
    </recommendedName>
</protein>
<dbReference type="InterPro" id="IPR043129">
    <property type="entry name" value="ATPase_NBD"/>
</dbReference>
<accession>A0A381R7D4</accession>